<protein>
    <submittedName>
        <fullName evidence="2">Uncharacterized protein</fullName>
    </submittedName>
</protein>
<feature type="compositionally biased region" description="Low complexity" evidence="1">
    <location>
        <begin position="405"/>
        <end position="421"/>
    </location>
</feature>
<feature type="compositionally biased region" description="Acidic residues" evidence="1">
    <location>
        <begin position="105"/>
        <end position="117"/>
    </location>
</feature>
<feature type="compositionally biased region" description="Basic residues" evidence="1">
    <location>
        <begin position="45"/>
        <end position="55"/>
    </location>
</feature>
<feature type="region of interest" description="Disordered" evidence="1">
    <location>
        <begin position="1"/>
        <end position="23"/>
    </location>
</feature>
<keyword evidence="3" id="KW-1185">Reference proteome</keyword>
<feature type="compositionally biased region" description="Acidic residues" evidence="1">
    <location>
        <begin position="201"/>
        <end position="210"/>
    </location>
</feature>
<evidence type="ECO:0000313" key="3">
    <source>
        <dbReference type="Proteomes" id="UP000605846"/>
    </source>
</evidence>
<feature type="compositionally biased region" description="Low complexity" evidence="1">
    <location>
        <begin position="165"/>
        <end position="178"/>
    </location>
</feature>
<name>A0A8H7BXF8_9FUNG</name>
<accession>A0A8H7BXF8</accession>
<feature type="region of interest" description="Disordered" evidence="1">
    <location>
        <begin position="45"/>
        <end position="76"/>
    </location>
</feature>
<dbReference type="AlphaFoldDB" id="A0A8H7BXF8"/>
<feature type="region of interest" description="Disordered" evidence="1">
    <location>
        <begin position="105"/>
        <end position="238"/>
    </location>
</feature>
<comment type="caution">
    <text evidence="2">The sequence shown here is derived from an EMBL/GenBank/DDBJ whole genome shotgun (WGS) entry which is preliminary data.</text>
</comment>
<dbReference type="OrthoDB" id="2291078at2759"/>
<gene>
    <name evidence="2" type="ORF">EC973_007961</name>
</gene>
<proteinExistence type="predicted"/>
<feature type="region of interest" description="Disordered" evidence="1">
    <location>
        <begin position="372"/>
        <end position="440"/>
    </location>
</feature>
<feature type="compositionally biased region" description="Polar residues" evidence="1">
    <location>
        <begin position="427"/>
        <end position="437"/>
    </location>
</feature>
<sequence>MEYYKFSPRYGYDIDEDDEEEDEDYDIYDSYDSYYPRILQRHHKEMLQQRRRRRQYPSPSIENEDEDDQPTHFNWRVPRYPVTESRHLQRRPVSYYYDEDFYSAPLDEEEEEEETEYDHDTAHFYPPSAWPVAPATDGLAKPTRPYLARSLSDSRQRFSRRRNHLSSGLRRSNSASSAPTRNDFSRKHVPFRTASQPGSPDETDEEETDNSNDGPRLAPQRRRSLHAMPPPPPMQDQLRRRRSMFEPSLAMPMPTPSGSGLVNGVMGPSGGSSTSPATPWLPPHALAPSFPHPIPASYIGSRPAPPPPPPPPFAHVPMPLAMMSRPGALQRPPMPIPMPLGFPWATGQHAPPPAPFPPPMMGGPLWDAAARMGASEHGEQTQTQTQAQAQAQQADAGEVNTVSVEESAGARETAAAETTVTPDLDNHNNTNPAQSLVQPPIQRRRSLFGGLFGGSGPAAAAAAAATGGMAAKRMVHDTFRQDPSTFVSVDAPQNPALQNGLARKLSRRAQQFKQLSTVWCYRPRHIPDDASQRVWVAFSIQNQYKLDKAAYTLRSQGAARNHQLSVTLDKEEKLPGTVFVMPASGVAYHFPSLFSSNREELEVACFPAHESNLVLRPVASPETPAISSPTSSASTRVASRIFGSMFG</sequence>
<dbReference type="Proteomes" id="UP000605846">
    <property type="component" value="Unassembled WGS sequence"/>
</dbReference>
<dbReference type="EMBL" id="JABAYA010000063">
    <property type="protein sequence ID" value="KAF7727186.1"/>
    <property type="molecule type" value="Genomic_DNA"/>
</dbReference>
<evidence type="ECO:0000313" key="2">
    <source>
        <dbReference type="EMBL" id="KAF7727186.1"/>
    </source>
</evidence>
<feature type="compositionally biased region" description="Acidic residues" evidence="1">
    <location>
        <begin position="13"/>
        <end position="23"/>
    </location>
</feature>
<organism evidence="2 3">
    <name type="scientific">Apophysomyces ossiformis</name>
    <dbReference type="NCBI Taxonomy" id="679940"/>
    <lineage>
        <taxon>Eukaryota</taxon>
        <taxon>Fungi</taxon>
        <taxon>Fungi incertae sedis</taxon>
        <taxon>Mucoromycota</taxon>
        <taxon>Mucoromycotina</taxon>
        <taxon>Mucoromycetes</taxon>
        <taxon>Mucorales</taxon>
        <taxon>Mucorineae</taxon>
        <taxon>Mucoraceae</taxon>
        <taxon>Apophysomyces</taxon>
    </lineage>
</organism>
<evidence type="ECO:0000256" key="1">
    <source>
        <dbReference type="SAM" id="MobiDB-lite"/>
    </source>
</evidence>
<reference evidence="2" key="1">
    <citation type="submission" date="2020-01" db="EMBL/GenBank/DDBJ databases">
        <title>Genome Sequencing of Three Apophysomyces-Like Fungal Strains Confirms a Novel Fungal Genus in the Mucoromycota with divergent Burkholderia-like Endosymbiotic Bacteria.</title>
        <authorList>
            <person name="Stajich J.E."/>
            <person name="Macias A.M."/>
            <person name="Carter-House D."/>
            <person name="Lovett B."/>
            <person name="Kasson L.R."/>
            <person name="Berry K."/>
            <person name="Grigoriev I."/>
            <person name="Chang Y."/>
            <person name="Spatafora J."/>
            <person name="Kasson M.T."/>
        </authorList>
    </citation>
    <scope>NUCLEOTIDE SEQUENCE</scope>
    <source>
        <strain evidence="2">NRRL A-21654</strain>
    </source>
</reference>
<feature type="compositionally biased region" description="Low complexity" evidence="1">
    <location>
        <begin position="380"/>
        <end position="394"/>
    </location>
</feature>